<keyword evidence="1 3" id="KW-0378">Hydrolase</keyword>
<dbReference type="PANTHER" id="PTHR43329">
    <property type="entry name" value="EPOXIDE HYDROLASE"/>
    <property type="match status" value="1"/>
</dbReference>
<feature type="domain" description="AB hydrolase-1" evidence="2">
    <location>
        <begin position="28"/>
        <end position="279"/>
    </location>
</feature>
<dbReference type="InterPro" id="IPR029058">
    <property type="entry name" value="AB_hydrolase_fold"/>
</dbReference>
<dbReference type="PRINTS" id="PR00412">
    <property type="entry name" value="EPOXHYDRLASE"/>
</dbReference>
<dbReference type="GO" id="GO:0016787">
    <property type="term" value="F:hydrolase activity"/>
    <property type="evidence" value="ECO:0007669"/>
    <property type="project" value="UniProtKB-KW"/>
</dbReference>
<dbReference type="InterPro" id="IPR000639">
    <property type="entry name" value="Epox_hydrolase-like"/>
</dbReference>
<evidence type="ECO:0000313" key="3">
    <source>
        <dbReference type="EMBL" id="CAA9401370.1"/>
    </source>
</evidence>
<organism evidence="3">
    <name type="scientific">uncultured Rubrobacteraceae bacterium</name>
    <dbReference type="NCBI Taxonomy" id="349277"/>
    <lineage>
        <taxon>Bacteria</taxon>
        <taxon>Bacillati</taxon>
        <taxon>Actinomycetota</taxon>
        <taxon>Rubrobacteria</taxon>
        <taxon>Rubrobacterales</taxon>
        <taxon>Rubrobacteraceae</taxon>
        <taxon>environmental samples</taxon>
    </lineage>
</organism>
<gene>
    <name evidence="3" type="ORF">AVDCRST_MAG55-672</name>
</gene>
<dbReference type="SUPFAM" id="SSF53474">
    <property type="entry name" value="alpha/beta-Hydrolases"/>
    <property type="match status" value="1"/>
</dbReference>
<evidence type="ECO:0000259" key="2">
    <source>
        <dbReference type="Pfam" id="PF00561"/>
    </source>
</evidence>
<dbReference type="AlphaFoldDB" id="A0A6J4P140"/>
<protein>
    <submittedName>
        <fullName evidence="3">Hydrolase, alpha/beta fold family</fullName>
    </submittedName>
</protein>
<dbReference type="Pfam" id="PF00561">
    <property type="entry name" value="Abhydrolase_1"/>
    <property type="match status" value="1"/>
</dbReference>
<evidence type="ECO:0000256" key="1">
    <source>
        <dbReference type="ARBA" id="ARBA00022801"/>
    </source>
</evidence>
<proteinExistence type="predicted"/>
<dbReference type="PRINTS" id="PR00111">
    <property type="entry name" value="ABHYDROLASE"/>
</dbReference>
<dbReference type="EMBL" id="CADCUZ010000029">
    <property type="protein sequence ID" value="CAA9401370.1"/>
    <property type="molecule type" value="Genomic_DNA"/>
</dbReference>
<reference evidence="3" key="1">
    <citation type="submission" date="2020-02" db="EMBL/GenBank/DDBJ databases">
        <authorList>
            <person name="Meier V. D."/>
        </authorList>
    </citation>
    <scope>NUCLEOTIDE SEQUENCE</scope>
    <source>
        <strain evidence="3">AVDCRST_MAG55</strain>
    </source>
</reference>
<dbReference type="Gene3D" id="3.40.50.1820">
    <property type="entry name" value="alpha/beta hydrolase"/>
    <property type="match status" value="1"/>
</dbReference>
<dbReference type="InterPro" id="IPR000073">
    <property type="entry name" value="AB_hydrolase_1"/>
</dbReference>
<name>A0A6J4P140_9ACTN</name>
<sequence length="295" mass="33113">MAGEGWNHEYLEANGVGVHFVRHGGGFPLVLLHGWPEFWYVYRKNIPALSEGFDVVAPDLRGFGLSGKPTLPDPPSGLLGELVEDLRGLADALGFGRFGIVSHDVGAYVAQSFARKYPERLAGLFFFDCPYPGIGGRWVEPDSVNEVWYQSFNQLPWAASLVGKDREACETFLRHFLDHWAHEPGLFDEDLEAWVENFMRPGNLQGGFNWYVATNEARIGFIRDGPPELPKITVPSRFLWGESDPIVRARWADRLGDYFADYSFETAPGAGHFVHYERPELANREVSAFFSGLTA</sequence>
<accession>A0A6J4P140</accession>